<evidence type="ECO:0000259" key="1">
    <source>
        <dbReference type="SMART" id="SM00635"/>
    </source>
</evidence>
<accession>A0ABW6KIM4</accession>
<comment type="caution">
    <text evidence="2">The sequence shown here is derived from an EMBL/GenBank/DDBJ whole genome shotgun (WGS) entry which is preliminary data.</text>
</comment>
<dbReference type="InterPro" id="IPR003343">
    <property type="entry name" value="Big_2"/>
</dbReference>
<keyword evidence="3" id="KW-1185">Reference proteome</keyword>
<dbReference type="Proteomes" id="UP001601059">
    <property type="component" value="Unassembled WGS sequence"/>
</dbReference>
<evidence type="ECO:0000313" key="2">
    <source>
        <dbReference type="EMBL" id="MFE8703432.1"/>
    </source>
</evidence>
<feature type="domain" description="BIG2" evidence="1">
    <location>
        <begin position="1247"/>
        <end position="1328"/>
    </location>
</feature>
<name>A0ABW6KIM4_9BACI</name>
<dbReference type="RefSeq" id="WP_389363967.1">
    <property type="nucleotide sequence ID" value="NZ_JBIACK010000016.1"/>
</dbReference>
<protein>
    <submittedName>
        <fullName evidence="2">DUF5057 domain-containing protein</fullName>
    </submittedName>
</protein>
<dbReference type="Pfam" id="PF02368">
    <property type="entry name" value="Big_2"/>
    <property type="match status" value="1"/>
</dbReference>
<proteinExistence type="predicted"/>
<dbReference type="SUPFAM" id="SSF49373">
    <property type="entry name" value="Invasin/intimin cell-adhesion fragments"/>
    <property type="match status" value="3"/>
</dbReference>
<reference evidence="2 3" key="1">
    <citation type="submission" date="2024-08" db="EMBL/GenBank/DDBJ databases">
        <title>Two novel Cytobacillus novel species.</title>
        <authorList>
            <person name="Liu G."/>
        </authorList>
    </citation>
    <scope>NUCLEOTIDE SEQUENCE [LARGE SCALE GENOMIC DNA]</scope>
    <source>
        <strain evidence="2 3">FJAT-54145</strain>
    </source>
</reference>
<sequence>MKIFTRITIIVLLLISAIFQGSFSVQKVKADTPKFHVLEIVDNGGSKLVNVLDKNFYEITTVRMKEFVAERKDIDGLYDAIYIGEGNYNPGLPVLDPNPYSSNSNLLVNTNRGASHNTTNVMNDITKLKADEIMRYYVNKGLPLILHNSVGNQTRENNKRDDRKSILKDTFFASNIQSLTNVFVIQDVRNFPKNAVELTNKPKLSTVDVSSTSQVPTANTVMKFKFKVLKGNPSQLTANLYIDLNYNNRYSQEEILVSKRVTSLSKQEDEYELTYRLPKGYSGPRFWKFEIVDQSNLKDIKTGSFGFKGEKVKINILQVTPDNGTGNLVNVLSSIPEKTNNIIQTDEFKMEIDTVTMSNFTKPRLNRMSYDRINDGYYNMIVFGFKDQYGDQSISQQAASALREYVETGQGLFLTHDTFRRDRGYSNKNDGLYPTNNWLKYLFDLSGQNYEIRPAKSNTSLDSKLSDPGKYFLEQNFGRNGVATTTNTKQVNKGLLTEYPYELSEQVAVANTHSQYFAINLEDPDVTPWYNLNSTHRDNDDSWNHYYIYSYKNITYSGAGHTTNDFKQNEQKLFVNTLYRSFLSANHQPEITVLGPDENEKVPSYQDVNITYKIEDLDLVDRYLKTKLYIDDELVLERNGLTNGSIVSHMYQHGLNHGGTIEVKIEATDQKGAKRVETFEIEVEEVEADFQLSRSISSTLLKVDQPYKIQYTVKPKEISLGEQAISTSMLRPIALFANHITESQIGKEIVLLDSTDLVNAEPITFGGDQSANVLENRIENGVREDVPNDTMTISELNKYGFEKVNGKNLGPVIDGLEKISPNETFYLPVIDSNNYNTNKIVNIAAFTNRQYNNRQGNNADVKATFLGFVGGSSNVSREVQLNFTEEFPSGISIGNITGLLNENQRVVNGNTIVEATLPKINYTRGTNGQYTAAPISFEIEITPKEPKMFELANSFVYDQNDENEQFDFAPLQFEAKHGLSNVAAPEKITLYVGGDSLRVPLVFEPENAEAEGMVKHIEWSLVNTDIATIDTELGILTGTTEGTTTLKVKVEDIFGTLLPAENEWLEIEVEVINPLNSISAPEEIELFVGETIDYNVEVQPSSARDNLRWEIGDHSIINVDKQNGKITAKKAGETTITLTGTSSNGETITKITRVRVKQKVEGIIINPQTITLNVDETYNLNDVDVNILPNDATNKAYEWEKNSNSIIEFIQTNGPIFKATNPGNTTIKVKSEDRNAEAELNVVVLSPLVGIEFRPNTLQVRKGDSVDLSGYLKRLPENTTTTGGDIKYRIGNSSLARVKDDGQFFAKRLGTVTVTAELKVGNQTFEAEMTIKIVDQNDEADNGDLY</sequence>
<dbReference type="InterPro" id="IPR008964">
    <property type="entry name" value="Invasin/intimin_cell_adhesion"/>
</dbReference>
<organism evidence="2 3">
    <name type="scientific">Cytobacillus spartinae</name>
    <dbReference type="NCBI Taxonomy" id="3299023"/>
    <lineage>
        <taxon>Bacteria</taxon>
        <taxon>Bacillati</taxon>
        <taxon>Bacillota</taxon>
        <taxon>Bacilli</taxon>
        <taxon>Bacillales</taxon>
        <taxon>Bacillaceae</taxon>
        <taxon>Cytobacillus</taxon>
    </lineage>
</organism>
<feature type="domain" description="BIG2" evidence="1">
    <location>
        <begin position="1071"/>
        <end position="1150"/>
    </location>
</feature>
<evidence type="ECO:0000313" key="3">
    <source>
        <dbReference type="Proteomes" id="UP001601059"/>
    </source>
</evidence>
<feature type="domain" description="BIG2" evidence="1">
    <location>
        <begin position="978"/>
        <end position="1059"/>
    </location>
</feature>
<gene>
    <name evidence="2" type="ORF">ACFYKX_22985</name>
</gene>
<feature type="domain" description="BIG2" evidence="1">
    <location>
        <begin position="1159"/>
        <end position="1241"/>
    </location>
</feature>
<dbReference type="Gene3D" id="2.60.40.1080">
    <property type="match status" value="4"/>
</dbReference>
<dbReference type="EMBL" id="JBIACK010000016">
    <property type="protein sequence ID" value="MFE8703432.1"/>
    <property type="molecule type" value="Genomic_DNA"/>
</dbReference>
<dbReference type="SMART" id="SM00635">
    <property type="entry name" value="BID_2"/>
    <property type="match status" value="4"/>
</dbReference>